<accession>V9EKJ3</accession>
<proteinExistence type="predicted"/>
<comment type="caution">
    <text evidence="1">The sequence shown here is derived from an EMBL/GenBank/DDBJ whole genome shotgun (WGS) entry which is preliminary data.</text>
</comment>
<organism evidence="1 2">
    <name type="scientific">Phytophthora nicotianae P1569</name>
    <dbReference type="NCBI Taxonomy" id="1317065"/>
    <lineage>
        <taxon>Eukaryota</taxon>
        <taxon>Sar</taxon>
        <taxon>Stramenopiles</taxon>
        <taxon>Oomycota</taxon>
        <taxon>Peronosporomycetes</taxon>
        <taxon>Peronosporales</taxon>
        <taxon>Peronosporaceae</taxon>
        <taxon>Phytophthora</taxon>
    </lineage>
</organism>
<dbReference type="EMBL" id="ANIZ01002751">
    <property type="protein sequence ID" value="ETI38582.1"/>
    <property type="molecule type" value="Genomic_DNA"/>
</dbReference>
<evidence type="ECO:0000313" key="1">
    <source>
        <dbReference type="EMBL" id="ETI38582.1"/>
    </source>
</evidence>
<evidence type="ECO:0000313" key="2">
    <source>
        <dbReference type="Proteomes" id="UP000018721"/>
    </source>
</evidence>
<dbReference type="Proteomes" id="UP000018721">
    <property type="component" value="Unassembled WGS sequence"/>
</dbReference>
<reference evidence="1 2" key="1">
    <citation type="submission" date="2013-11" db="EMBL/GenBank/DDBJ databases">
        <title>The Genome Sequence of Phytophthora parasitica P1569.</title>
        <authorList>
            <consortium name="The Broad Institute Genomics Platform"/>
            <person name="Russ C."/>
            <person name="Tyler B."/>
            <person name="Panabieres F."/>
            <person name="Shan W."/>
            <person name="Tripathy S."/>
            <person name="Grunwald N."/>
            <person name="Machado M."/>
            <person name="Johnson C.S."/>
            <person name="Arredondo F."/>
            <person name="Hong C."/>
            <person name="Coffey M."/>
            <person name="Young S.K."/>
            <person name="Zeng Q."/>
            <person name="Gargeya S."/>
            <person name="Fitzgerald M."/>
            <person name="Abouelleil A."/>
            <person name="Alvarado L."/>
            <person name="Chapman S.B."/>
            <person name="Gainer-Dewar J."/>
            <person name="Goldberg J."/>
            <person name="Griggs A."/>
            <person name="Gujja S."/>
            <person name="Hansen M."/>
            <person name="Howarth C."/>
            <person name="Imamovic A."/>
            <person name="Ireland A."/>
            <person name="Larimer J."/>
            <person name="McCowan C."/>
            <person name="Murphy C."/>
            <person name="Pearson M."/>
            <person name="Poon T.W."/>
            <person name="Priest M."/>
            <person name="Roberts A."/>
            <person name="Saif S."/>
            <person name="Shea T."/>
            <person name="Sykes S."/>
            <person name="Wortman J."/>
            <person name="Nusbaum C."/>
            <person name="Birren B."/>
        </authorList>
    </citation>
    <scope>NUCLEOTIDE SEQUENCE [LARGE SCALE GENOMIC DNA]</scope>
    <source>
        <strain evidence="1 2">P1569</strain>
    </source>
</reference>
<keyword evidence="2" id="KW-1185">Reference proteome</keyword>
<protein>
    <submittedName>
        <fullName evidence="1">Uncharacterized protein</fullName>
    </submittedName>
</protein>
<dbReference type="AlphaFoldDB" id="V9EKJ3"/>
<sequence>MRVSRSTAASVACSPLKAKHHARVAPYVRAPNVDSVPTRCNAAATASGRWATAAVVSATRAAASSARCARHSTATSSSTACSVCRATRSNTAGDRRLPISELLIVFNSKVHVLIFEG</sequence>
<gene>
    <name evidence="1" type="ORF">F443_15732</name>
</gene>
<dbReference type="HOGENOM" id="CLU_2089584_0_0_1"/>
<name>V9EKJ3_PHYNI</name>